<comment type="cofactor">
    <cofactor evidence="2">
        <name>Mg(2+)</name>
        <dbReference type="ChEBI" id="CHEBI:18420"/>
    </cofactor>
    <text evidence="2">Binds 1 Mg(2+) ion per subunit.</text>
</comment>
<dbReference type="STRING" id="34103.SAMN05421778_11629"/>
<dbReference type="GO" id="GO:0019177">
    <property type="term" value="F:dihydroneopterin triphosphate pyrophosphohydrolase activity"/>
    <property type="evidence" value="ECO:0007669"/>
    <property type="project" value="InterPro"/>
</dbReference>
<reference evidence="4 5" key="1">
    <citation type="journal article" date="2014" name="FEMS Microbiol. Ecol.">
        <title>Sphaerotilus natans encrusted with nanoball-shaped Fe(III) oxide minerals formed by nitrate-reducing mixotrophic Fe(II) oxidation.</title>
        <authorList>
            <person name="Park S."/>
            <person name="Kim D.H."/>
            <person name="Lee J.H."/>
            <person name="Hur H.G."/>
        </authorList>
    </citation>
    <scope>NUCLEOTIDE SEQUENCE [LARGE SCALE GENOMIC DNA]</scope>
    <source>
        <strain evidence="4 5">DSM 6575</strain>
    </source>
</reference>
<comment type="caution">
    <text evidence="4">The sequence shown here is derived from an EMBL/GenBank/DDBJ whole genome shotgun (WGS) entry which is preliminary data.</text>
</comment>
<dbReference type="PANTHER" id="PTHR43736">
    <property type="entry name" value="ADP-RIBOSE PYROPHOSPHATASE"/>
    <property type="match status" value="1"/>
</dbReference>
<feature type="binding site" evidence="2">
    <location>
        <position position="132"/>
    </location>
    <ligand>
        <name>Mg(2+)</name>
        <dbReference type="ChEBI" id="CHEBI:18420"/>
    </ligand>
</feature>
<feature type="binding site" evidence="2">
    <location>
        <position position="70"/>
    </location>
    <ligand>
        <name>Mg(2+)</name>
        <dbReference type="ChEBI" id="CHEBI:18420"/>
    </ligand>
</feature>
<feature type="binding site" evidence="1">
    <location>
        <position position="49"/>
    </location>
    <ligand>
        <name>substrate</name>
    </ligand>
</feature>
<feature type="binding site" evidence="1">
    <location>
        <position position="17"/>
    </location>
    <ligand>
        <name>substrate</name>
    </ligand>
</feature>
<evidence type="ECO:0000256" key="2">
    <source>
        <dbReference type="PIRSR" id="PIRSR603564-2"/>
    </source>
</evidence>
<dbReference type="PATRIC" id="fig|1286631.3.peg.1653"/>
<dbReference type="GO" id="GO:0046656">
    <property type="term" value="P:folic acid biosynthetic process"/>
    <property type="evidence" value="ECO:0007669"/>
    <property type="project" value="InterPro"/>
</dbReference>
<dbReference type="eggNOG" id="COG0494">
    <property type="taxonomic scope" value="Bacteria"/>
</dbReference>
<dbReference type="EMBL" id="AZRA01000042">
    <property type="protein sequence ID" value="KDB52732.1"/>
    <property type="molecule type" value="Genomic_DNA"/>
</dbReference>
<organism evidence="4 5">
    <name type="scientific">Sphaerotilus natans subsp. natans DSM 6575</name>
    <dbReference type="NCBI Taxonomy" id="1286631"/>
    <lineage>
        <taxon>Bacteria</taxon>
        <taxon>Pseudomonadati</taxon>
        <taxon>Pseudomonadota</taxon>
        <taxon>Betaproteobacteria</taxon>
        <taxon>Burkholderiales</taxon>
        <taxon>Sphaerotilaceae</taxon>
        <taxon>Sphaerotilus</taxon>
    </lineage>
</organism>
<dbReference type="InterPro" id="IPR015797">
    <property type="entry name" value="NUDIX_hydrolase-like_dom_sf"/>
</dbReference>
<proteinExistence type="predicted"/>
<dbReference type="AlphaFoldDB" id="A0A059KMM5"/>
<name>A0A059KMM5_9BURK</name>
<dbReference type="GO" id="GO:0008828">
    <property type="term" value="F:dATP diphosphatase activity"/>
    <property type="evidence" value="ECO:0007669"/>
    <property type="project" value="InterPro"/>
</dbReference>
<dbReference type="Pfam" id="PF00293">
    <property type="entry name" value="NUDIX"/>
    <property type="match status" value="1"/>
</dbReference>
<sequence>MTTMTQATAQTQPRPPKIPESVLVVIHTPALDVLLIERADRPGFWQSVTGSKDFPEEPPHATAAREVHEETGILLGAPGVPVEALHDWDLRNVYEIYPVWRHRYAPGVTHNTEHVFGLTVPAGTPVQLAPREHLAHVWLPWREAADRCFSPSNAEAILQLPQRLGRMR</sequence>
<dbReference type="PRINTS" id="PR01404">
    <property type="entry name" value="NPPPHYDRLASE"/>
</dbReference>
<feature type="binding site" evidence="1">
    <location>
        <position position="150"/>
    </location>
    <ligand>
        <name>substrate</name>
    </ligand>
</feature>
<dbReference type="Gene3D" id="3.90.79.10">
    <property type="entry name" value="Nucleoside Triphosphate Pyrophosphohydrolase"/>
    <property type="match status" value="1"/>
</dbReference>
<dbReference type="Proteomes" id="UP000026714">
    <property type="component" value="Unassembled WGS sequence"/>
</dbReference>
<keyword evidence="2" id="KW-0479">Metal-binding</keyword>
<dbReference type="CDD" id="cd04664">
    <property type="entry name" value="NUDIX_DHNTPase_like"/>
    <property type="match status" value="1"/>
</dbReference>
<keyword evidence="2" id="KW-0460">Magnesium</keyword>
<feature type="binding site" evidence="1">
    <location>
        <position position="38"/>
    </location>
    <ligand>
        <name>substrate</name>
    </ligand>
</feature>
<dbReference type="PROSITE" id="PS51462">
    <property type="entry name" value="NUDIX"/>
    <property type="match status" value="1"/>
</dbReference>
<evidence type="ECO:0000256" key="1">
    <source>
        <dbReference type="PIRSR" id="PIRSR603564-1"/>
    </source>
</evidence>
<dbReference type="SUPFAM" id="SSF55811">
    <property type="entry name" value="Nudix"/>
    <property type="match status" value="1"/>
</dbReference>
<gene>
    <name evidence="4" type="ORF">X805_16800</name>
</gene>
<dbReference type="PANTHER" id="PTHR43736:SF1">
    <property type="entry name" value="DIHYDRONEOPTERIN TRIPHOSPHATE DIPHOSPHATASE"/>
    <property type="match status" value="1"/>
</dbReference>
<keyword evidence="5" id="KW-1185">Reference proteome</keyword>
<keyword evidence="4" id="KW-0378">Hydrolase</keyword>
<evidence type="ECO:0000313" key="5">
    <source>
        <dbReference type="Proteomes" id="UP000026714"/>
    </source>
</evidence>
<protein>
    <submittedName>
        <fullName evidence="4">NUDIX hydrolase</fullName>
    </submittedName>
</protein>
<evidence type="ECO:0000313" key="4">
    <source>
        <dbReference type="EMBL" id="KDB52732.1"/>
    </source>
</evidence>
<dbReference type="GO" id="GO:0046872">
    <property type="term" value="F:metal ion binding"/>
    <property type="evidence" value="ECO:0007669"/>
    <property type="project" value="UniProtKB-KW"/>
</dbReference>
<accession>A0A059KMM5</accession>
<evidence type="ECO:0000259" key="3">
    <source>
        <dbReference type="PROSITE" id="PS51462"/>
    </source>
</evidence>
<dbReference type="InterPro" id="IPR003564">
    <property type="entry name" value="DHNTPase"/>
</dbReference>
<feature type="domain" description="Nudix hydrolase" evidence="3">
    <location>
        <begin position="16"/>
        <end position="161"/>
    </location>
</feature>
<dbReference type="RefSeq" id="WP_241461924.1">
    <property type="nucleotide sequence ID" value="NZ_AZRA01000042.1"/>
</dbReference>
<dbReference type="NCBIfam" id="NF006961">
    <property type="entry name" value="PRK09438.1"/>
    <property type="match status" value="1"/>
</dbReference>
<feature type="binding site" evidence="2">
    <location>
        <position position="66"/>
    </location>
    <ligand>
        <name>Mg(2+)</name>
        <dbReference type="ChEBI" id="CHEBI:18420"/>
    </ligand>
</feature>
<dbReference type="InterPro" id="IPR000086">
    <property type="entry name" value="NUDIX_hydrolase_dom"/>
</dbReference>